<sequence>MDMLLWLVCRPTGIVSTTIGGPRTVSETHDFPPRLFNNGDFIPLPFQLILAPSIAKKQTQKIENQYADIGKGSLFLSRLSNNGDWIPSPFQSTLAPLTAIRQTPKIEKQHADIGGETASHRPDLAFCYAHPRTETCLDDMKGGGSNELYRHLIRNSKDGPSPTKRSVVNRWPTHPAFIEIRVHVEQALELYDPLVQLKVILLFSAHSLPMSVANQGDNCPTEVAVTVHAKDGTWYLLRSQVVPSAWLGPQTSDALKGYVKKGVNEMLLIPITFASAHIYTK</sequence>
<proteinExistence type="inferred from homology"/>
<dbReference type="STRING" id="1165861.A0A0L0VCF6"/>
<evidence type="ECO:0008006" key="4">
    <source>
        <dbReference type="Google" id="ProtNLM"/>
    </source>
</evidence>
<comment type="similarity">
    <text evidence="1">Belongs to the ferrochelatase family.</text>
</comment>
<organism evidence="2 3">
    <name type="scientific">Puccinia striiformis f. sp. tritici PST-78</name>
    <dbReference type="NCBI Taxonomy" id="1165861"/>
    <lineage>
        <taxon>Eukaryota</taxon>
        <taxon>Fungi</taxon>
        <taxon>Dikarya</taxon>
        <taxon>Basidiomycota</taxon>
        <taxon>Pucciniomycotina</taxon>
        <taxon>Pucciniomycetes</taxon>
        <taxon>Pucciniales</taxon>
        <taxon>Pucciniaceae</taxon>
        <taxon>Puccinia</taxon>
    </lineage>
</organism>
<dbReference type="AlphaFoldDB" id="A0A0L0VCF6"/>
<name>A0A0L0VCF6_9BASI</name>
<dbReference type="GO" id="GO:0006783">
    <property type="term" value="P:heme biosynthetic process"/>
    <property type="evidence" value="ECO:0007669"/>
    <property type="project" value="InterPro"/>
</dbReference>
<dbReference type="GO" id="GO:0005739">
    <property type="term" value="C:mitochondrion"/>
    <property type="evidence" value="ECO:0007669"/>
    <property type="project" value="TreeGrafter"/>
</dbReference>
<dbReference type="InterPro" id="IPR001015">
    <property type="entry name" value="Ferrochelatase"/>
</dbReference>
<dbReference type="Pfam" id="PF00762">
    <property type="entry name" value="Ferrochelatase"/>
    <property type="match status" value="2"/>
</dbReference>
<evidence type="ECO:0000313" key="3">
    <source>
        <dbReference type="Proteomes" id="UP000054564"/>
    </source>
</evidence>
<gene>
    <name evidence="2" type="ORF">PSTG_09697</name>
</gene>
<dbReference type="SUPFAM" id="SSF53800">
    <property type="entry name" value="Chelatase"/>
    <property type="match status" value="1"/>
</dbReference>
<dbReference type="EMBL" id="AJIL01000074">
    <property type="protein sequence ID" value="KNE96962.1"/>
    <property type="molecule type" value="Genomic_DNA"/>
</dbReference>
<comment type="caution">
    <text evidence="2">The sequence shown here is derived from an EMBL/GenBank/DDBJ whole genome shotgun (WGS) entry which is preliminary data.</text>
</comment>
<evidence type="ECO:0000256" key="1">
    <source>
        <dbReference type="RuleBase" id="RU004185"/>
    </source>
</evidence>
<dbReference type="Gene3D" id="3.40.50.1400">
    <property type="match status" value="3"/>
</dbReference>
<dbReference type="PANTHER" id="PTHR11108:SF1">
    <property type="entry name" value="FERROCHELATASE, MITOCHONDRIAL"/>
    <property type="match status" value="1"/>
</dbReference>
<accession>A0A0L0VCF6</accession>
<dbReference type="Proteomes" id="UP000054564">
    <property type="component" value="Unassembled WGS sequence"/>
</dbReference>
<keyword evidence="3" id="KW-1185">Reference proteome</keyword>
<dbReference type="GO" id="GO:0004325">
    <property type="term" value="F:ferrochelatase activity"/>
    <property type="evidence" value="ECO:0007669"/>
    <property type="project" value="InterPro"/>
</dbReference>
<evidence type="ECO:0000313" key="2">
    <source>
        <dbReference type="EMBL" id="KNE96962.1"/>
    </source>
</evidence>
<protein>
    <recommendedName>
        <fullName evidence="4">Ferrochelatase</fullName>
    </recommendedName>
</protein>
<dbReference type="PANTHER" id="PTHR11108">
    <property type="entry name" value="FERROCHELATASE"/>
    <property type="match status" value="1"/>
</dbReference>
<reference evidence="3" key="1">
    <citation type="submission" date="2014-03" db="EMBL/GenBank/DDBJ databases">
        <title>The Genome Sequence of Puccinia striiformis f. sp. tritici PST-78.</title>
        <authorList>
            <consortium name="The Broad Institute Genome Sequencing Platform"/>
            <person name="Cuomo C."/>
            <person name="Hulbert S."/>
            <person name="Chen X."/>
            <person name="Walker B."/>
            <person name="Young S.K."/>
            <person name="Zeng Q."/>
            <person name="Gargeya S."/>
            <person name="Fitzgerald M."/>
            <person name="Haas B."/>
            <person name="Abouelleil A."/>
            <person name="Alvarado L."/>
            <person name="Arachchi H.M."/>
            <person name="Berlin A.M."/>
            <person name="Chapman S.B."/>
            <person name="Goldberg J."/>
            <person name="Griggs A."/>
            <person name="Gujja S."/>
            <person name="Hansen M."/>
            <person name="Howarth C."/>
            <person name="Imamovic A."/>
            <person name="Larimer J."/>
            <person name="McCowan C."/>
            <person name="Montmayeur A."/>
            <person name="Murphy C."/>
            <person name="Neiman D."/>
            <person name="Pearson M."/>
            <person name="Priest M."/>
            <person name="Roberts A."/>
            <person name="Saif S."/>
            <person name="Shea T."/>
            <person name="Sisk P."/>
            <person name="Sykes S."/>
            <person name="Wortman J."/>
            <person name="Nusbaum C."/>
            <person name="Birren B."/>
        </authorList>
    </citation>
    <scope>NUCLEOTIDE SEQUENCE [LARGE SCALE GENOMIC DNA]</scope>
    <source>
        <strain evidence="3">race PST-78</strain>
    </source>
</reference>